<organism evidence="1 2">
    <name type="scientific">Racocetra fulgida</name>
    <dbReference type="NCBI Taxonomy" id="60492"/>
    <lineage>
        <taxon>Eukaryota</taxon>
        <taxon>Fungi</taxon>
        <taxon>Fungi incertae sedis</taxon>
        <taxon>Mucoromycota</taxon>
        <taxon>Glomeromycotina</taxon>
        <taxon>Glomeromycetes</taxon>
        <taxon>Diversisporales</taxon>
        <taxon>Gigasporaceae</taxon>
        <taxon>Racocetra</taxon>
    </lineage>
</organism>
<dbReference type="OrthoDB" id="2431589at2759"/>
<keyword evidence="2" id="KW-1185">Reference proteome</keyword>
<dbReference type="EMBL" id="CAJVPZ010013576">
    <property type="protein sequence ID" value="CAG8649950.1"/>
    <property type="molecule type" value="Genomic_DNA"/>
</dbReference>
<gene>
    <name evidence="1" type="ORF">RFULGI_LOCUS8409</name>
</gene>
<proteinExistence type="predicted"/>
<dbReference type="AlphaFoldDB" id="A0A9N9DT38"/>
<evidence type="ECO:0000313" key="1">
    <source>
        <dbReference type="EMBL" id="CAG8649950.1"/>
    </source>
</evidence>
<accession>A0A9N9DT38</accession>
<protein>
    <submittedName>
        <fullName evidence="1">17754_t:CDS:1</fullName>
    </submittedName>
</protein>
<feature type="non-terminal residue" evidence="1">
    <location>
        <position position="110"/>
    </location>
</feature>
<name>A0A9N9DT38_9GLOM</name>
<dbReference type="Proteomes" id="UP000789396">
    <property type="component" value="Unassembled WGS sequence"/>
</dbReference>
<sequence length="110" mass="13072">MYQITIYWYNNTLSKFFIELHRILLNNILFDKSHTANLIIKILKEIDIGRKLLGITTDNIANMCFIENILQEKVLSKFNNNSIQHFYYSIHILNLDIEEGIKKVNKKNLE</sequence>
<reference evidence="1" key="1">
    <citation type="submission" date="2021-06" db="EMBL/GenBank/DDBJ databases">
        <authorList>
            <person name="Kallberg Y."/>
            <person name="Tangrot J."/>
            <person name="Rosling A."/>
        </authorList>
    </citation>
    <scope>NUCLEOTIDE SEQUENCE</scope>
    <source>
        <strain evidence="1">IN212</strain>
    </source>
</reference>
<evidence type="ECO:0000313" key="2">
    <source>
        <dbReference type="Proteomes" id="UP000789396"/>
    </source>
</evidence>
<comment type="caution">
    <text evidence="1">The sequence shown here is derived from an EMBL/GenBank/DDBJ whole genome shotgun (WGS) entry which is preliminary data.</text>
</comment>